<feature type="domain" description="Anaphase-promoting complex subunit 4-like WD40" evidence="4">
    <location>
        <begin position="395"/>
        <end position="473"/>
    </location>
</feature>
<dbReference type="InterPro" id="IPR015943">
    <property type="entry name" value="WD40/YVTN_repeat-like_dom_sf"/>
</dbReference>
<dbReference type="PROSITE" id="PS50082">
    <property type="entry name" value="WD_REPEATS_2"/>
    <property type="match status" value="3"/>
</dbReference>
<dbReference type="InterPro" id="IPR024977">
    <property type="entry name" value="Apc4-like_WD40_dom"/>
</dbReference>
<dbReference type="InterPro" id="IPR040324">
    <property type="entry name" value="WDR44/Dgr2"/>
</dbReference>
<evidence type="ECO:0000256" key="1">
    <source>
        <dbReference type="ARBA" id="ARBA00022574"/>
    </source>
</evidence>
<dbReference type="PROSITE" id="PS00678">
    <property type="entry name" value="WD_REPEATS_1"/>
    <property type="match status" value="1"/>
</dbReference>
<keyword evidence="6" id="KW-1185">Reference proteome</keyword>
<dbReference type="PANTHER" id="PTHR14221">
    <property type="entry name" value="WD REPEAT DOMAIN 44"/>
    <property type="match status" value="1"/>
</dbReference>
<dbReference type="Gene3D" id="2.130.10.10">
    <property type="entry name" value="YVTN repeat-like/Quinoprotein amine dehydrogenase"/>
    <property type="match status" value="1"/>
</dbReference>
<reference evidence="5" key="1">
    <citation type="submission" date="2022-08" db="EMBL/GenBank/DDBJ databases">
        <authorList>
            <person name="Marques A."/>
        </authorList>
    </citation>
    <scope>NUCLEOTIDE SEQUENCE</scope>
    <source>
        <strain evidence="5">RhyPub2mFocal</strain>
        <tissue evidence="5">Leaves</tissue>
    </source>
</reference>
<dbReference type="SMART" id="SM00320">
    <property type="entry name" value="WD40"/>
    <property type="match status" value="6"/>
</dbReference>
<dbReference type="Proteomes" id="UP001140206">
    <property type="component" value="Chromosome 1"/>
</dbReference>
<protein>
    <submittedName>
        <fullName evidence="5">Transducin/WD40 repeat-like superfamily protein</fullName>
    </submittedName>
</protein>
<comment type="caution">
    <text evidence="5">The sequence shown here is derived from an EMBL/GenBank/DDBJ whole genome shotgun (WGS) entry which is preliminary data.</text>
</comment>
<dbReference type="SUPFAM" id="SSF50978">
    <property type="entry name" value="WD40 repeat-like"/>
    <property type="match status" value="1"/>
</dbReference>
<dbReference type="Pfam" id="PF12894">
    <property type="entry name" value="ANAPC4_WD40"/>
    <property type="match status" value="1"/>
</dbReference>
<feature type="repeat" description="WD" evidence="3">
    <location>
        <begin position="241"/>
        <end position="282"/>
    </location>
</feature>
<dbReference type="PRINTS" id="PR00320">
    <property type="entry name" value="GPROTEINBRPT"/>
</dbReference>
<dbReference type="InterPro" id="IPR001680">
    <property type="entry name" value="WD40_rpt"/>
</dbReference>
<evidence type="ECO:0000313" key="6">
    <source>
        <dbReference type="Proteomes" id="UP001140206"/>
    </source>
</evidence>
<accession>A0AAV8HBP3</accession>
<feature type="repeat" description="WD" evidence="3">
    <location>
        <begin position="370"/>
        <end position="408"/>
    </location>
</feature>
<gene>
    <name evidence="5" type="ORF">LUZ62_026655</name>
</gene>
<proteinExistence type="predicted"/>
<feature type="repeat" description="WD" evidence="3">
    <location>
        <begin position="330"/>
        <end position="362"/>
    </location>
</feature>
<evidence type="ECO:0000259" key="4">
    <source>
        <dbReference type="Pfam" id="PF12894"/>
    </source>
</evidence>
<sequence>MLAFFQTMPMSSSDSEEDFFDAADTSATVSVDSSQYEECIDTLNKNPKLVGFLHGFTTPCDLSSVHERRSWFFQQVGFTELRDARTPPCHFEPDNDEIFEIERFNTLTRDTVSDTPSCSTDGEPVKNHQVCLRDNHSARVLMLHEEARPDEFRSFQKLKGRNRLSESVNIPLGRGDIGNNALVGTRSILKRWWSYPVRRKLRTYEAPIMDYLPSKGPIRTNVERHRKKCIDFTSLYMDQEIKAHKGPIRVAKFSRSGRYLATAGEDCTVKIWEIREVESSFECYNRVFSEFNGKLKGIVGIEMPKKDARSGLAIIPKQVSQIVEKPRHKFRGHTSGILDLSWSKSDCLLTASMDKTVRLWQVGSDCCLAVFQHVNYVTSVQFNPVNDNEFVSGSIDGKVRLWRISENRVFDWVDARHMVTSVCYRPDAKGFTVGCFNGTCRFYDIQGSMSEHAHDFCISSKKKSAGKMITSLQYSPDDSGRVMIATSDSSIIVTDGKDVFQKYKGLSKSKSLSPASFTCDGRYIISVRDDLRVHIWNSNAFTDIPLTKKPKPIRSCETFLCENATIAVPWPGVNQAKPDLPESSGLSSPRCFSLGAWFFPLGPTVTWPEEKLSSNIQGNLLEKLGSFVNRDQGAWNAGILTAGHDGIIRSFHNYGFPVRL</sequence>
<dbReference type="InterPro" id="IPR019775">
    <property type="entry name" value="WD40_repeat_CS"/>
</dbReference>
<keyword evidence="2" id="KW-0677">Repeat</keyword>
<dbReference type="InterPro" id="IPR020472">
    <property type="entry name" value="WD40_PAC1"/>
</dbReference>
<dbReference type="InterPro" id="IPR036322">
    <property type="entry name" value="WD40_repeat_dom_sf"/>
</dbReference>
<dbReference type="Pfam" id="PF00400">
    <property type="entry name" value="WD40"/>
    <property type="match status" value="2"/>
</dbReference>
<organism evidence="5 6">
    <name type="scientific">Rhynchospora pubera</name>
    <dbReference type="NCBI Taxonomy" id="906938"/>
    <lineage>
        <taxon>Eukaryota</taxon>
        <taxon>Viridiplantae</taxon>
        <taxon>Streptophyta</taxon>
        <taxon>Embryophyta</taxon>
        <taxon>Tracheophyta</taxon>
        <taxon>Spermatophyta</taxon>
        <taxon>Magnoliopsida</taxon>
        <taxon>Liliopsida</taxon>
        <taxon>Poales</taxon>
        <taxon>Cyperaceae</taxon>
        <taxon>Cyperoideae</taxon>
        <taxon>Rhynchosporeae</taxon>
        <taxon>Rhynchospora</taxon>
    </lineage>
</organism>
<dbReference type="PROSITE" id="PS50294">
    <property type="entry name" value="WD_REPEATS_REGION"/>
    <property type="match status" value="3"/>
</dbReference>
<name>A0AAV8HBP3_9POAL</name>
<evidence type="ECO:0000256" key="3">
    <source>
        <dbReference type="PROSITE-ProRule" id="PRU00221"/>
    </source>
</evidence>
<evidence type="ECO:0000313" key="5">
    <source>
        <dbReference type="EMBL" id="KAJ4814089.1"/>
    </source>
</evidence>
<evidence type="ECO:0000256" key="2">
    <source>
        <dbReference type="ARBA" id="ARBA00022737"/>
    </source>
</evidence>
<keyword evidence="1 3" id="KW-0853">WD repeat</keyword>
<dbReference type="EMBL" id="JAMFTS010000001">
    <property type="protein sequence ID" value="KAJ4814089.1"/>
    <property type="molecule type" value="Genomic_DNA"/>
</dbReference>
<dbReference type="PANTHER" id="PTHR14221:SF57">
    <property type="entry name" value="TRANSDUCIN_WD40 REPEAT-LIKE SUPERFAMILY PROTEIN"/>
    <property type="match status" value="1"/>
</dbReference>
<dbReference type="AlphaFoldDB" id="A0AAV8HBP3"/>